<sequence length="114" mass="12747">MLKRKSRKLEKSLTLRGFSESKGSVCWSWHSGDVTNSPSAFGDTSGLPTLAVDSETIKEAQVKTHRYVSDLVSETYGGSRCARHEVQYKTIESVNPRTDAAERRQRWSAGVRTL</sequence>
<reference evidence="1 2" key="1">
    <citation type="submission" date="2019-05" db="EMBL/GenBank/DDBJ databases">
        <title>Another draft genome of Portunus trituberculatus and its Hox gene families provides insights of decapod evolution.</title>
        <authorList>
            <person name="Jeong J.-H."/>
            <person name="Song I."/>
            <person name="Kim S."/>
            <person name="Choi T."/>
            <person name="Kim D."/>
            <person name="Ryu S."/>
            <person name="Kim W."/>
        </authorList>
    </citation>
    <scope>NUCLEOTIDE SEQUENCE [LARGE SCALE GENOMIC DNA]</scope>
    <source>
        <tissue evidence="1">Muscle</tissue>
    </source>
</reference>
<dbReference type="Proteomes" id="UP000324222">
    <property type="component" value="Unassembled WGS sequence"/>
</dbReference>
<organism evidence="1 2">
    <name type="scientific">Portunus trituberculatus</name>
    <name type="common">Swimming crab</name>
    <name type="synonym">Neptunus trituberculatus</name>
    <dbReference type="NCBI Taxonomy" id="210409"/>
    <lineage>
        <taxon>Eukaryota</taxon>
        <taxon>Metazoa</taxon>
        <taxon>Ecdysozoa</taxon>
        <taxon>Arthropoda</taxon>
        <taxon>Crustacea</taxon>
        <taxon>Multicrustacea</taxon>
        <taxon>Malacostraca</taxon>
        <taxon>Eumalacostraca</taxon>
        <taxon>Eucarida</taxon>
        <taxon>Decapoda</taxon>
        <taxon>Pleocyemata</taxon>
        <taxon>Brachyura</taxon>
        <taxon>Eubrachyura</taxon>
        <taxon>Portunoidea</taxon>
        <taxon>Portunidae</taxon>
        <taxon>Portuninae</taxon>
        <taxon>Portunus</taxon>
    </lineage>
</organism>
<accession>A0A5B7EDL7</accession>
<proteinExistence type="predicted"/>
<evidence type="ECO:0000313" key="1">
    <source>
        <dbReference type="EMBL" id="MPC31429.1"/>
    </source>
</evidence>
<keyword evidence="2" id="KW-1185">Reference proteome</keyword>
<protein>
    <submittedName>
        <fullName evidence="1">Uncharacterized protein</fullName>
    </submittedName>
</protein>
<comment type="caution">
    <text evidence="1">The sequence shown here is derived from an EMBL/GenBank/DDBJ whole genome shotgun (WGS) entry which is preliminary data.</text>
</comment>
<dbReference type="EMBL" id="VSRR010002433">
    <property type="protein sequence ID" value="MPC31429.1"/>
    <property type="molecule type" value="Genomic_DNA"/>
</dbReference>
<gene>
    <name evidence="1" type="ORF">E2C01_024718</name>
</gene>
<dbReference type="AlphaFoldDB" id="A0A5B7EDL7"/>
<name>A0A5B7EDL7_PORTR</name>
<evidence type="ECO:0000313" key="2">
    <source>
        <dbReference type="Proteomes" id="UP000324222"/>
    </source>
</evidence>